<feature type="domain" description="SbsA Ig-like" evidence="3">
    <location>
        <begin position="36"/>
        <end position="122"/>
    </location>
</feature>
<organism evidence="4 5">
    <name type="scientific">Desulfosporosinus metallidurans</name>
    <dbReference type="NCBI Taxonomy" id="1888891"/>
    <lineage>
        <taxon>Bacteria</taxon>
        <taxon>Bacillati</taxon>
        <taxon>Bacillota</taxon>
        <taxon>Clostridia</taxon>
        <taxon>Eubacteriales</taxon>
        <taxon>Desulfitobacteriaceae</taxon>
        <taxon>Desulfosporosinus</taxon>
    </lineage>
</organism>
<dbReference type="STRING" id="1888891.DSOL_0720"/>
<dbReference type="InterPro" id="IPR032812">
    <property type="entry name" value="SbsA_Ig"/>
</dbReference>
<reference evidence="4 5" key="1">
    <citation type="submission" date="2016-09" db="EMBL/GenBank/DDBJ databases">
        <title>Complete genome of Desulfosporosinus sp. OL.</title>
        <authorList>
            <person name="Mardanov A."/>
            <person name="Beletsky A."/>
            <person name="Panova A."/>
            <person name="Karnachuk O."/>
            <person name="Ravin N."/>
        </authorList>
    </citation>
    <scope>NUCLEOTIDE SEQUENCE [LARGE SCALE GENOMIC DNA]</scope>
    <source>
        <strain evidence="4 5">OL</strain>
    </source>
</reference>
<evidence type="ECO:0000256" key="1">
    <source>
        <dbReference type="ARBA" id="ARBA00022729"/>
    </source>
</evidence>
<dbReference type="AlphaFoldDB" id="A0A1Q8R1F7"/>
<proteinExistence type="predicted"/>
<dbReference type="InterPro" id="IPR014755">
    <property type="entry name" value="Cu-Rt/internalin_Ig-like"/>
</dbReference>
<dbReference type="InterPro" id="IPR008969">
    <property type="entry name" value="CarboxyPept-like_regulatory"/>
</dbReference>
<dbReference type="OrthoDB" id="1794618at2"/>
<dbReference type="Gene3D" id="2.60.40.1220">
    <property type="match status" value="1"/>
</dbReference>
<accession>A0A1Q8R1F7</accession>
<dbReference type="Pfam" id="PF13205">
    <property type="entry name" value="Big_5"/>
    <property type="match status" value="1"/>
</dbReference>
<name>A0A1Q8R1F7_9FIRM</name>
<dbReference type="Proteomes" id="UP000186102">
    <property type="component" value="Unassembled WGS sequence"/>
</dbReference>
<feature type="signal peptide" evidence="2">
    <location>
        <begin position="1"/>
        <end position="26"/>
    </location>
</feature>
<dbReference type="RefSeq" id="WP_075363514.1">
    <property type="nucleotide sequence ID" value="NZ_MLBF01000003.1"/>
</dbReference>
<dbReference type="EMBL" id="MLBF01000003">
    <property type="protein sequence ID" value="OLN33473.1"/>
    <property type="molecule type" value="Genomic_DNA"/>
</dbReference>
<sequence length="426" mass="45218">MIKKTWWIAWLLATILILLSVSSVFAAASTTGFTIWPSKTTTDVNKVWTISFNNSLLSTSVNSNTIYVTDSKQTKVATTIKMSSDGVSVTVTPSKAYSDGDYNLYITNGITCLNGVKLGEMIIVPFTVVVPSLINGANIVVTVTDDLKSGKLGDLSGTLSIEGPNGYRSSPYLNDTVNGKYTFNIFENGDYLIKYFSVSNGLLNTQALKIPGIKLPTTSTTGSTTATTVKTANLVIATKDGVEGGKSGSIGGSILPEKWGVPVKVINSTTTWTTTTDINGNFMVYLPTGSYSLVVDGNDAQYKKHSYKMTVTAGQMATPLETIKGEDPLNKLGLQLDAPAVEIGSGILGGIDATTKEIDGNVNSDATVYIYDTVPATPVLLKTVKPDTNGKFAAKFTTALTGKKLQIKVIDPAENVYILDMASAIS</sequence>
<gene>
    <name evidence="4" type="ORF">DSOL_0720</name>
</gene>
<evidence type="ECO:0000256" key="2">
    <source>
        <dbReference type="SAM" id="SignalP"/>
    </source>
</evidence>
<feature type="chain" id="PRO_5013136119" evidence="2">
    <location>
        <begin position="27"/>
        <end position="426"/>
    </location>
</feature>
<keyword evidence="1 2" id="KW-0732">Signal</keyword>
<evidence type="ECO:0000313" key="4">
    <source>
        <dbReference type="EMBL" id="OLN33473.1"/>
    </source>
</evidence>
<dbReference type="Gene3D" id="2.60.40.1120">
    <property type="entry name" value="Carboxypeptidase-like, regulatory domain"/>
    <property type="match status" value="1"/>
</dbReference>
<dbReference type="SUPFAM" id="SSF49464">
    <property type="entry name" value="Carboxypeptidase regulatory domain-like"/>
    <property type="match status" value="1"/>
</dbReference>
<comment type="caution">
    <text evidence="4">The sequence shown here is derived from an EMBL/GenBank/DDBJ whole genome shotgun (WGS) entry which is preliminary data.</text>
</comment>
<keyword evidence="5" id="KW-1185">Reference proteome</keyword>
<evidence type="ECO:0000259" key="3">
    <source>
        <dbReference type="Pfam" id="PF13205"/>
    </source>
</evidence>
<protein>
    <submittedName>
        <fullName evidence="4">N-acetylmuramoyl-L-alanine amidase</fullName>
    </submittedName>
</protein>
<evidence type="ECO:0000313" key="5">
    <source>
        <dbReference type="Proteomes" id="UP000186102"/>
    </source>
</evidence>